<sequence>MLPTWNAGTSANAGIMGKAKAAARRGLCGTDAASLPRFSKDPKTLLRKVVLYRGDITELNVDVIVNAANHSLLGGGGVDGAIHRKAGPQLRAFNRTLGGCKTSEVKASPAFQLACKQIFHTVGPRGEHPQALRMCYLNALELLKKANFRSIAFPCISTGVYGYPQLAAAQNVTDCVTKWLKVPANFESVDFIVFCVFERQDYIYYEQLLSKVKCRASVAISSVFAPRTVPTEESVASLSEATEGLVAEDVHDAAAPSIPAARAEDAGDSGDGDEESERPCRMQSAGAGGEQAPWGGSWVLCGGGEDATREEEDGTGDDADDKTRVFEYRGNQEGMELQPLKSALVKEASGESSPTSPERSSDGKNEGDGGDWRARRQSMDAAGEGGERHKRRASVDEEEEDDEHDDYVTEHERRAVRLVERKEDADGRRRKNERKDRREKKDRQKKETARRRVSEAFVRHVQERVDAEQRVRLRVVSPDFPVAERAPDAAAVPDAEGQLSTLPPAQDEIAVSVNREASAYPQKPQEPKESASQSLDDDKSAAVFPAATPAEPSDEPSPAAREDSLRGAKNGKRQKGKPALAESSLGAPLPPVVSSQASALLQEPSSSVQETVGTEAVSAESSARAQDFPAKRVTPTGKTNPHTAGSEEARSPQAMKSERNRRRRRNSASSQGSPGMLLTPSQNAEKGCTERKAAHRKQADLESGNAPHCPMDALDLPPVDPLSDSPHAGLARVNQEMRDPDAAEKLGRLQQSQAADLGDVASAANAPASAAAEARHSKRQFSSVSLRQSDDSGGAAAARNQRHKKFDKKEQKQRHS</sequence>
<keyword evidence="4" id="KW-1185">Reference proteome</keyword>
<accession>A0A2A9M355</accession>
<dbReference type="KEGG" id="bbes:BESB_016870"/>
<dbReference type="PANTHER" id="PTHR11106">
    <property type="entry name" value="GANGLIOSIDE INDUCED DIFFERENTIATION ASSOCIATED PROTEIN 2-RELATED"/>
    <property type="match status" value="1"/>
</dbReference>
<feature type="compositionally biased region" description="Basic and acidic residues" evidence="1">
    <location>
        <begin position="687"/>
        <end position="700"/>
    </location>
</feature>
<proteinExistence type="predicted"/>
<evidence type="ECO:0000259" key="2">
    <source>
        <dbReference type="PROSITE" id="PS51154"/>
    </source>
</evidence>
<feature type="compositionally biased region" description="Acidic residues" evidence="1">
    <location>
        <begin position="396"/>
        <end position="405"/>
    </location>
</feature>
<dbReference type="PROSITE" id="PS51154">
    <property type="entry name" value="MACRO"/>
    <property type="match status" value="1"/>
</dbReference>
<comment type="caution">
    <text evidence="3">The sequence shown here is derived from an EMBL/GenBank/DDBJ whole genome shotgun (WGS) entry which is preliminary data.</text>
</comment>
<feature type="compositionally biased region" description="Basic and acidic residues" evidence="1">
    <location>
        <begin position="735"/>
        <end position="747"/>
    </location>
</feature>
<dbReference type="OrthoDB" id="331737at2759"/>
<dbReference type="CDD" id="cd02908">
    <property type="entry name" value="Macro_OAADPr_deacetylase"/>
    <property type="match status" value="1"/>
</dbReference>
<gene>
    <name evidence="3" type="ORF">BESB_016870</name>
</gene>
<dbReference type="Gene3D" id="3.40.220.10">
    <property type="entry name" value="Leucine Aminopeptidase, subunit E, domain 1"/>
    <property type="match status" value="1"/>
</dbReference>
<dbReference type="RefSeq" id="XP_029216378.1">
    <property type="nucleotide sequence ID" value="XM_029360402.1"/>
</dbReference>
<dbReference type="InterPro" id="IPR002589">
    <property type="entry name" value="Macro_dom"/>
</dbReference>
<dbReference type="InterPro" id="IPR043472">
    <property type="entry name" value="Macro_dom-like"/>
</dbReference>
<feature type="compositionally biased region" description="Low complexity" evidence="1">
    <location>
        <begin position="712"/>
        <end position="726"/>
    </location>
</feature>
<dbReference type="Pfam" id="PF01661">
    <property type="entry name" value="Macro"/>
    <property type="match status" value="1"/>
</dbReference>
<reference evidence="3 4" key="1">
    <citation type="submission" date="2017-09" db="EMBL/GenBank/DDBJ databases">
        <title>Genome sequencing of Besnoitia besnoiti strain Bb-Ger1.</title>
        <authorList>
            <person name="Schares G."/>
            <person name="Venepally P."/>
            <person name="Lorenzi H.A."/>
        </authorList>
    </citation>
    <scope>NUCLEOTIDE SEQUENCE [LARGE SCALE GENOMIC DNA]</scope>
    <source>
        <strain evidence="3 4">Bb-Ger1</strain>
    </source>
</reference>
<feature type="compositionally biased region" description="Acidic residues" evidence="1">
    <location>
        <begin position="308"/>
        <end position="320"/>
    </location>
</feature>
<protein>
    <submittedName>
        <fullName evidence="3">Macro domain-containing protein</fullName>
    </submittedName>
</protein>
<feature type="compositionally biased region" description="Acidic residues" evidence="1">
    <location>
        <begin position="266"/>
        <end position="276"/>
    </location>
</feature>
<dbReference type="PANTHER" id="PTHR11106:SF27">
    <property type="entry name" value="MACRO DOMAIN-CONTAINING PROTEIN"/>
    <property type="match status" value="1"/>
</dbReference>
<dbReference type="SMART" id="SM00506">
    <property type="entry name" value="A1pp"/>
    <property type="match status" value="1"/>
</dbReference>
<evidence type="ECO:0000313" key="4">
    <source>
        <dbReference type="Proteomes" id="UP000224006"/>
    </source>
</evidence>
<dbReference type="AlphaFoldDB" id="A0A2A9M355"/>
<dbReference type="STRING" id="94643.A0A2A9M355"/>
<evidence type="ECO:0000313" key="3">
    <source>
        <dbReference type="EMBL" id="PFH32369.1"/>
    </source>
</evidence>
<feature type="compositionally biased region" description="Polar residues" evidence="1">
    <location>
        <begin position="593"/>
        <end position="612"/>
    </location>
</feature>
<dbReference type="SUPFAM" id="SSF52949">
    <property type="entry name" value="Macro domain-like"/>
    <property type="match status" value="1"/>
</dbReference>
<dbReference type="GeneID" id="40306748"/>
<name>A0A2A9M355_BESBE</name>
<dbReference type="Proteomes" id="UP000224006">
    <property type="component" value="Chromosome X"/>
</dbReference>
<feature type="compositionally biased region" description="Low complexity" evidence="1">
    <location>
        <begin position="545"/>
        <end position="559"/>
    </location>
</feature>
<feature type="domain" description="Macro" evidence="2">
    <location>
        <begin position="36"/>
        <end position="213"/>
    </location>
</feature>
<feature type="region of interest" description="Disordered" evidence="1">
    <location>
        <begin position="260"/>
        <end position="455"/>
    </location>
</feature>
<feature type="compositionally biased region" description="Basic and acidic residues" evidence="1">
    <location>
        <begin position="406"/>
        <end position="455"/>
    </location>
</feature>
<evidence type="ECO:0000256" key="1">
    <source>
        <dbReference type="SAM" id="MobiDB-lite"/>
    </source>
</evidence>
<feature type="region of interest" description="Disordered" evidence="1">
    <location>
        <begin position="477"/>
        <end position="816"/>
    </location>
</feature>
<organism evidence="3 4">
    <name type="scientific">Besnoitia besnoiti</name>
    <name type="common">Apicomplexan protozoan</name>
    <dbReference type="NCBI Taxonomy" id="94643"/>
    <lineage>
        <taxon>Eukaryota</taxon>
        <taxon>Sar</taxon>
        <taxon>Alveolata</taxon>
        <taxon>Apicomplexa</taxon>
        <taxon>Conoidasida</taxon>
        <taxon>Coccidia</taxon>
        <taxon>Eucoccidiorida</taxon>
        <taxon>Eimeriorina</taxon>
        <taxon>Sarcocystidae</taxon>
        <taxon>Besnoitia</taxon>
    </lineage>
</organism>
<feature type="compositionally biased region" description="Low complexity" evidence="1">
    <location>
        <begin position="761"/>
        <end position="772"/>
    </location>
</feature>
<feature type="compositionally biased region" description="Polar residues" evidence="1">
    <location>
        <begin position="667"/>
        <end position="684"/>
    </location>
</feature>
<feature type="compositionally biased region" description="Basic and acidic residues" evidence="1">
    <location>
        <begin position="359"/>
        <end position="378"/>
    </location>
</feature>
<feature type="compositionally biased region" description="Basic residues" evidence="1">
    <location>
        <begin position="800"/>
        <end position="816"/>
    </location>
</feature>
<dbReference type="EMBL" id="NWUJ01000011">
    <property type="protein sequence ID" value="PFH32369.1"/>
    <property type="molecule type" value="Genomic_DNA"/>
</dbReference>
<dbReference type="VEuPathDB" id="ToxoDB:BESB_016870"/>